<proteinExistence type="predicted"/>
<dbReference type="AlphaFoldDB" id="A0A371CH43"/>
<sequence length="383" mass="42728">MTSCFELDRISTQKSRALQVSDHSFGGKSVILAGDFAQLAPPGKGQNSLYSASVGPWTEGLTLRSQQIVMGKALWHTFTTVIILCVNMRQRGLSEHDAQLRETLQNVRYKRCKANDFDLLESRTMGKGLSPDVLKQPHLRNVSIVTPLNAHRDMLNETGALRFAAETGQALRYFHSIDRWSSKAVEHHSVHHEQKMSNRQPNTTLTTSNRTISPLQQLLWQLKPCVTDQIPGVLPICRGMPVMLKHNEATELCATNGAEGTVVGWDSSPHPDVDGLEVLDTLYVQLISPPRSVQLPGLPENVIPIATSKEDTECILRDDNKLTIQRRQVRVLLNFGMSDFNSQGRTPPVNPIHITECFTCQSIYTCLSRTSSYDGTYIIGRID</sequence>
<name>A0A371CH43_9APHY</name>
<gene>
    <name evidence="1" type="ORF">OH76DRAFT_1367345</name>
</gene>
<dbReference type="OrthoDB" id="432234at2759"/>
<protein>
    <recommendedName>
        <fullName evidence="3">ATP-dependent DNA helicase</fullName>
    </recommendedName>
</protein>
<dbReference type="EMBL" id="KZ857728">
    <property type="protein sequence ID" value="RDX39593.1"/>
    <property type="molecule type" value="Genomic_DNA"/>
</dbReference>
<dbReference type="InterPro" id="IPR051055">
    <property type="entry name" value="PIF1_helicase"/>
</dbReference>
<accession>A0A371CH43</accession>
<dbReference type="STRING" id="139420.A0A371CH43"/>
<evidence type="ECO:0008006" key="3">
    <source>
        <dbReference type="Google" id="ProtNLM"/>
    </source>
</evidence>
<organism evidence="1 2">
    <name type="scientific">Lentinus brumalis</name>
    <dbReference type="NCBI Taxonomy" id="2498619"/>
    <lineage>
        <taxon>Eukaryota</taxon>
        <taxon>Fungi</taxon>
        <taxon>Dikarya</taxon>
        <taxon>Basidiomycota</taxon>
        <taxon>Agaricomycotina</taxon>
        <taxon>Agaricomycetes</taxon>
        <taxon>Polyporales</taxon>
        <taxon>Polyporaceae</taxon>
        <taxon>Lentinus</taxon>
    </lineage>
</organism>
<keyword evidence="2" id="KW-1185">Reference proteome</keyword>
<evidence type="ECO:0000313" key="2">
    <source>
        <dbReference type="Proteomes" id="UP000256964"/>
    </source>
</evidence>
<evidence type="ECO:0000313" key="1">
    <source>
        <dbReference type="EMBL" id="RDX39593.1"/>
    </source>
</evidence>
<reference evidence="1 2" key="1">
    <citation type="journal article" date="2018" name="Biotechnol. Biofuels">
        <title>Integrative visual omics of the white-rot fungus Polyporus brumalis exposes the biotechnological potential of its oxidative enzymes for delignifying raw plant biomass.</title>
        <authorList>
            <person name="Miyauchi S."/>
            <person name="Rancon A."/>
            <person name="Drula E."/>
            <person name="Hage H."/>
            <person name="Chaduli D."/>
            <person name="Favel A."/>
            <person name="Grisel S."/>
            <person name="Henrissat B."/>
            <person name="Herpoel-Gimbert I."/>
            <person name="Ruiz-Duenas F.J."/>
            <person name="Chevret D."/>
            <person name="Hainaut M."/>
            <person name="Lin J."/>
            <person name="Wang M."/>
            <person name="Pangilinan J."/>
            <person name="Lipzen A."/>
            <person name="Lesage-Meessen L."/>
            <person name="Navarro D."/>
            <person name="Riley R."/>
            <person name="Grigoriev I.V."/>
            <person name="Zhou S."/>
            <person name="Raouche S."/>
            <person name="Rosso M.N."/>
        </authorList>
    </citation>
    <scope>NUCLEOTIDE SEQUENCE [LARGE SCALE GENOMIC DNA]</scope>
    <source>
        <strain evidence="1 2">BRFM 1820</strain>
    </source>
</reference>
<dbReference type="Proteomes" id="UP000256964">
    <property type="component" value="Unassembled WGS sequence"/>
</dbReference>
<dbReference type="PANTHER" id="PTHR47642">
    <property type="entry name" value="ATP-DEPENDENT DNA HELICASE"/>
    <property type="match status" value="1"/>
</dbReference>
<dbReference type="SUPFAM" id="SSF52540">
    <property type="entry name" value="P-loop containing nucleoside triphosphate hydrolases"/>
    <property type="match status" value="1"/>
</dbReference>
<dbReference type="InterPro" id="IPR027417">
    <property type="entry name" value="P-loop_NTPase"/>
</dbReference>